<dbReference type="InterPro" id="IPR045617">
    <property type="entry name" value="DUF6445"/>
</dbReference>
<sequence length="252" mass="29175">MSSITTNSNHVNQQQNTTDSIINVSGIKPEVYSIGQEQTPVIIIDNFADDLSTLLDIARQQVQFTKDDGSYYPGVRAPLPQRYAIEVINQVFQLIYDVYRVPHHLRIKPQILSFSLISQAPDSLMPLQRLPHFDTPEPYYFAILHYLNDGPHGNTAFFRHKNTGFERINEARMEHYFTSAKAFLTDHAKDTPEYFVKSDQHYDIYHQIEYRPNRLVIYPGNMLHSTLVDLRTDIDDNPNTGRLTANIFINFK</sequence>
<dbReference type="Pfam" id="PF20043">
    <property type="entry name" value="DUF6445"/>
    <property type="match status" value="1"/>
</dbReference>
<proteinExistence type="predicted"/>
<evidence type="ECO:0000313" key="1">
    <source>
        <dbReference type="EMBL" id="MCT7940338.1"/>
    </source>
</evidence>
<accession>A0A9X3AUG8</accession>
<dbReference type="AlphaFoldDB" id="A0A9X3AUG8"/>
<protein>
    <submittedName>
        <fullName evidence="1">DUF6445 family protein</fullName>
    </submittedName>
</protein>
<dbReference type="Proteomes" id="UP001155546">
    <property type="component" value="Unassembled WGS sequence"/>
</dbReference>
<evidence type="ECO:0000313" key="2">
    <source>
        <dbReference type="Proteomes" id="UP001155546"/>
    </source>
</evidence>
<reference evidence="1" key="1">
    <citation type="journal article" date="2023" name="Int. J. Syst. Evol. Microbiol.">
        <title>&lt;i&gt;Shewanella septentrionalis&lt;/i&gt; sp. nov. and &lt;i&gt;Shewanella holmiensis&lt;/i&gt; sp. nov., isolated from Baltic Sea water and sediments.</title>
        <authorList>
            <person name="Martin-Rodriguez A.J."/>
            <person name="Thorell K."/>
            <person name="Joffre E."/>
            <person name="Jensie-Markopoulos S."/>
            <person name="Moore E.R.B."/>
            <person name="Sjoling A."/>
        </authorList>
    </citation>
    <scope>NUCLEOTIDE SEQUENCE</scope>
    <source>
        <strain evidence="1">SP1S2-7</strain>
    </source>
</reference>
<name>A0A9X3AUG8_9GAMM</name>
<keyword evidence="2" id="KW-1185">Reference proteome</keyword>
<dbReference type="EMBL" id="JAMTCD010000001">
    <property type="protein sequence ID" value="MCT7940338.1"/>
    <property type="molecule type" value="Genomic_DNA"/>
</dbReference>
<gene>
    <name evidence="1" type="ORF">NE535_00790</name>
</gene>
<organism evidence="1 2">
    <name type="scientific">Shewanella holmiensis</name>
    <dbReference type="NCBI Taxonomy" id="2952222"/>
    <lineage>
        <taxon>Bacteria</taxon>
        <taxon>Pseudomonadati</taxon>
        <taxon>Pseudomonadota</taxon>
        <taxon>Gammaproteobacteria</taxon>
        <taxon>Alteromonadales</taxon>
        <taxon>Shewanellaceae</taxon>
        <taxon>Shewanella</taxon>
    </lineage>
</organism>
<dbReference type="RefSeq" id="WP_261296791.1">
    <property type="nucleotide sequence ID" value="NZ_JAMTCD010000001.1"/>
</dbReference>
<comment type="caution">
    <text evidence="1">The sequence shown here is derived from an EMBL/GenBank/DDBJ whole genome shotgun (WGS) entry which is preliminary data.</text>
</comment>